<organism evidence="1 2">
    <name type="scientific">Tabrizicola oligotrophica</name>
    <dbReference type="NCBI Taxonomy" id="2710650"/>
    <lineage>
        <taxon>Bacteria</taxon>
        <taxon>Pseudomonadati</taxon>
        <taxon>Pseudomonadota</taxon>
        <taxon>Alphaproteobacteria</taxon>
        <taxon>Rhodobacterales</taxon>
        <taxon>Paracoccaceae</taxon>
        <taxon>Tabrizicola</taxon>
    </lineage>
</organism>
<reference evidence="1 2" key="1">
    <citation type="submission" date="2020-02" db="EMBL/GenBank/DDBJ databases">
        <authorList>
            <person name="Chen W.-M."/>
        </authorList>
    </citation>
    <scope>NUCLEOTIDE SEQUENCE [LARGE SCALE GENOMIC DNA]</scope>
    <source>
        <strain evidence="1 2">KMS-5</strain>
    </source>
</reference>
<evidence type="ECO:0000313" key="2">
    <source>
        <dbReference type="Proteomes" id="UP000477782"/>
    </source>
</evidence>
<dbReference type="EMBL" id="JAAIVJ010000019">
    <property type="protein sequence ID" value="NEY92064.1"/>
    <property type="molecule type" value="Genomic_DNA"/>
</dbReference>
<keyword evidence="2" id="KW-1185">Reference proteome</keyword>
<proteinExistence type="predicted"/>
<protein>
    <submittedName>
        <fullName evidence="1">Uncharacterized protein</fullName>
    </submittedName>
</protein>
<dbReference type="AlphaFoldDB" id="A0A6M0QZ19"/>
<gene>
    <name evidence="1" type="ORF">G4Z14_17385</name>
</gene>
<name>A0A6M0QZ19_9RHOB</name>
<accession>A0A6M0QZ19</accession>
<dbReference type="Proteomes" id="UP000477782">
    <property type="component" value="Unassembled WGS sequence"/>
</dbReference>
<sequence>MMGPTMSLRRTCAVQLFDRRTGSVHRINGAALIVFTRDPEAAVADLLEGRDPALWEVRVSDLETGRRK</sequence>
<evidence type="ECO:0000313" key="1">
    <source>
        <dbReference type="EMBL" id="NEY92064.1"/>
    </source>
</evidence>
<comment type="caution">
    <text evidence="1">The sequence shown here is derived from an EMBL/GenBank/DDBJ whole genome shotgun (WGS) entry which is preliminary data.</text>
</comment>